<feature type="transmembrane region" description="Helical" evidence="7">
    <location>
        <begin position="52"/>
        <end position="77"/>
    </location>
</feature>
<keyword evidence="9" id="KW-1185">Reference proteome</keyword>
<evidence type="ECO:0000256" key="2">
    <source>
        <dbReference type="ARBA" id="ARBA00022448"/>
    </source>
</evidence>
<feature type="transmembrane region" description="Helical" evidence="7">
    <location>
        <begin position="196"/>
        <end position="219"/>
    </location>
</feature>
<evidence type="ECO:0000256" key="7">
    <source>
        <dbReference type="SAM" id="Phobius"/>
    </source>
</evidence>
<dbReference type="InterPro" id="IPR034294">
    <property type="entry name" value="Aquaporin_transptr"/>
</dbReference>
<proteinExistence type="inferred from homology"/>
<dbReference type="PANTHER" id="PTHR45724">
    <property type="entry name" value="AQUAPORIN NIP2-1"/>
    <property type="match status" value="1"/>
</dbReference>
<evidence type="ECO:0000256" key="1">
    <source>
        <dbReference type="ARBA" id="ARBA00004141"/>
    </source>
</evidence>
<evidence type="ECO:0000256" key="5">
    <source>
        <dbReference type="ARBA" id="ARBA00023136"/>
    </source>
</evidence>
<organism evidence="8 9">
    <name type="scientific">Methylobacterium isbiliense</name>
    <dbReference type="NCBI Taxonomy" id="315478"/>
    <lineage>
        <taxon>Bacteria</taxon>
        <taxon>Pseudomonadati</taxon>
        <taxon>Pseudomonadota</taxon>
        <taxon>Alphaproteobacteria</taxon>
        <taxon>Hyphomicrobiales</taxon>
        <taxon>Methylobacteriaceae</taxon>
        <taxon>Methylobacterium</taxon>
    </lineage>
</organism>
<name>A0ABQ4SN68_9HYPH</name>
<dbReference type="InterPro" id="IPR023271">
    <property type="entry name" value="Aquaporin-like"/>
</dbReference>
<sequence length="235" mass="24363">MTTSSSIGQRVAGEALGTGFLVATVVGSGIMAERLAGGNVAIALLGNTIPTGAILVVLILALGPISGAHFNPAVSLVMGLTRALSWRDAWIYVLAQVVGGCLGTLAAHGMFDLPLFQLAGKLRTGPAQWFAEFVATFGLLMTILSVARFRIEAVPVAVGLYITAAYWFTASTSFANPAVTIARALTDTFAGIAPNHVLPFIVAQLAGALVGMVVIHWLLTGRAAARPEATLAHER</sequence>
<reference evidence="8" key="2">
    <citation type="submission" date="2021-08" db="EMBL/GenBank/DDBJ databases">
        <authorList>
            <person name="Tani A."/>
            <person name="Ola A."/>
            <person name="Ogura Y."/>
            <person name="Katsura K."/>
            <person name="Hayashi T."/>
        </authorList>
    </citation>
    <scope>NUCLEOTIDE SEQUENCE</scope>
    <source>
        <strain evidence="8">DSM 17168</strain>
    </source>
</reference>
<feature type="transmembrane region" description="Helical" evidence="7">
    <location>
        <begin position="154"/>
        <end position="176"/>
    </location>
</feature>
<dbReference type="PANTHER" id="PTHR45724:SF13">
    <property type="entry name" value="AQUAPORIN NIP1-1-RELATED"/>
    <property type="match status" value="1"/>
</dbReference>
<feature type="transmembrane region" description="Helical" evidence="7">
    <location>
        <begin position="127"/>
        <end position="147"/>
    </location>
</feature>
<dbReference type="Gene3D" id="1.20.1080.10">
    <property type="entry name" value="Glycerol uptake facilitator protein"/>
    <property type="match status" value="1"/>
</dbReference>
<accession>A0ABQ4SN68</accession>
<dbReference type="RefSeq" id="WP_238240737.1">
    <property type="nucleotide sequence ID" value="NZ_BPQQ01000073.1"/>
</dbReference>
<evidence type="ECO:0000313" key="9">
    <source>
        <dbReference type="Proteomes" id="UP001055153"/>
    </source>
</evidence>
<dbReference type="Pfam" id="PF00230">
    <property type="entry name" value="MIP"/>
    <property type="match status" value="2"/>
</dbReference>
<keyword evidence="5 7" id="KW-0472">Membrane</keyword>
<reference evidence="8" key="1">
    <citation type="journal article" date="2021" name="Front. Microbiol.">
        <title>Comprehensive Comparative Genomics and Phenotyping of Methylobacterium Species.</title>
        <authorList>
            <person name="Alessa O."/>
            <person name="Ogura Y."/>
            <person name="Fujitani Y."/>
            <person name="Takami H."/>
            <person name="Hayashi T."/>
            <person name="Sahin N."/>
            <person name="Tani A."/>
        </authorList>
    </citation>
    <scope>NUCLEOTIDE SEQUENCE</scope>
    <source>
        <strain evidence="8">DSM 17168</strain>
    </source>
</reference>
<dbReference type="PRINTS" id="PR00783">
    <property type="entry name" value="MINTRINSICP"/>
</dbReference>
<keyword evidence="3 6" id="KW-0812">Transmembrane</keyword>
<dbReference type="Proteomes" id="UP001055153">
    <property type="component" value="Unassembled WGS sequence"/>
</dbReference>
<evidence type="ECO:0000256" key="6">
    <source>
        <dbReference type="RuleBase" id="RU000477"/>
    </source>
</evidence>
<evidence type="ECO:0000256" key="3">
    <source>
        <dbReference type="ARBA" id="ARBA00022692"/>
    </source>
</evidence>
<keyword evidence="4 7" id="KW-1133">Transmembrane helix</keyword>
<comment type="similarity">
    <text evidence="6">Belongs to the MIP/aquaporin (TC 1.A.8) family.</text>
</comment>
<comment type="subcellular location">
    <subcellularLocation>
        <location evidence="1">Membrane</location>
        <topology evidence="1">Multi-pass membrane protein</topology>
    </subcellularLocation>
</comment>
<keyword evidence="2 6" id="KW-0813">Transport</keyword>
<comment type="caution">
    <text evidence="8">The sequence shown here is derived from an EMBL/GenBank/DDBJ whole genome shotgun (WGS) entry which is preliminary data.</text>
</comment>
<evidence type="ECO:0000313" key="8">
    <source>
        <dbReference type="EMBL" id="GJE03338.1"/>
    </source>
</evidence>
<feature type="transmembrane region" description="Helical" evidence="7">
    <location>
        <begin position="12"/>
        <end position="32"/>
    </location>
</feature>
<dbReference type="SUPFAM" id="SSF81338">
    <property type="entry name" value="Aquaporin-like"/>
    <property type="match status" value="1"/>
</dbReference>
<feature type="transmembrane region" description="Helical" evidence="7">
    <location>
        <begin position="89"/>
        <end position="107"/>
    </location>
</feature>
<dbReference type="InterPro" id="IPR000425">
    <property type="entry name" value="MIP"/>
</dbReference>
<dbReference type="EMBL" id="BPQQ01000073">
    <property type="protein sequence ID" value="GJE03338.1"/>
    <property type="molecule type" value="Genomic_DNA"/>
</dbReference>
<protein>
    <submittedName>
        <fullName evidence="8">Aquaporin Z</fullName>
    </submittedName>
</protein>
<evidence type="ECO:0000256" key="4">
    <source>
        <dbReference type="ARBA" id="ARBA00022989"/>
    </source>
</evidence>
<gene>
    <name evidence="8" type="primary">aqpZ_2</name>
    <name evidence="8" type="ORF">GMJLKIPL_5292</name>
</gene>